<evidence type="ECO:0000313" key="1">
    <source>
        <dbReference type="EMBL" id="UOQ43801.1"/>
    </source>
</evidence>
<dbReference type="Proteomes" id="UP000831787">
    <property type="component" value="Chromosome"/>
</dbReference>
<accession>A0ABY4EI57</accession>
<dbReference type="EMBL" id="CP095073">
    <property type="protein sequence ID" value="UOQ43801.1"/>
    <property type="molecule type" value="Genomic_DNA"/>
</dbReference>
<reference evidence="1 2" key="1">
    <citation type="submission" date="2022-04" db="EMBL/GenBank/DDBJ databases">
        <title>Halobacillus sp. isolated from saltern.</title>
        <authorList>
            <person name="Won M."/>
            <person name="Lee C.-M."/>
            <person name="Woen H.-Y."/>
            <person name="Kwon S.-W."/>
        </authorList>
    </citation>
    <scope>NUCLEOTIDE SEQUENCE [LARGE SCALE GENOMIC DNA]</scope>
    <source>
        <strain evidence="1 2">SSBR10-3</strain>
    </source>
</reference>
<proteinExistence type="predicted"/>
<name>A0ABY4EI57_9BACI</name>
<organism evidence="1 2">
    <name type="scientific">Halobacillus salinarum</name>
    <dbReference type="NCBI Taxonomy" id="2932257"/>
    <lineage>
        <taxon>Bacteria</taxon>
        <taxon>Bacillati</taxon>
        <taxon>Bacillota</taxon>
        <taxon>Bacilli</taxon>
        <taxon>Bacillales</taxon>
        <taxon>Bacillaceae</taxon>
        <taxon>Halobacillus</taxon>
    </lineage>
</organism>
<keyword evidence="2" id="KW-1185">Reference proteome</keyword>
<protein>
    <submittedName>
        <fullName evidence="1">Uncharacterized protein</fullName>
    </submittedName>
</protein>
<sequence>MILCSDEKNHQKCQECSAHKEDGFVKEAAKEANKFVSNTVDTSGKVIKSVTGEGGLIGKTVDSSGKIVKKASEKGTEAIGKTVDTSSKVFKHLSQKAFQRNKEDNSNK</sequence>
<evidence type="ECO:0000313" key="2">
    <source>
        <dbReference type="Proteomes" id="UP000831787"/>
    </source>
</evidence>
<dbReference type="RefSeq" id="WP_244709257.1">
    <property type="nucleotide sequence ID" value="NZ_CP095073.1"/>
</dbReference>
<gene>
    <name evidence="1" type="ORF">MUN89_18255</name>
</gene>